<dbReference type="PROSITE" id="PS00018">
    <property type="entry name" value="EF_HAND_1"/>
    <property type="match status" value="1"/>
</dbReference>
<organism evidence="3 4">
    <name type="scientific">Diacronema lutheri</name>
    <name type="common">Unicellular marine alga</name>
    <name type="synonym">Monochrysis lutheri</name>
    <dbReference type="NCBI Taxonomy" id="2081491"/>
    <lineage>
        <taxon>Eukaryota</taxon>
        <taxon>Haptista</taxon>
        <taxon>Haptophyta</taxon>
        <taxon>Pavlovophyceae</taxon>
        <taxon>Pavlovales</taxon>
        <taxon>Pavlovaceae</taxon>
        <taxon>Diacronema</taxon>
    </lineage>
</organism>
<comment type="caution">
    <text evidence="3">The sequence shown here is derived from an EMBL/GenBank/DDBJ whole genome shotgun (WGS) entry which is preliminary data.</text>
</comment>
<feature type="compositionally biased region" description="Polar residues" evidence="1">
    <location>
        <begin position="34"/>
        <end position="44"/>
    </location>
</feature>
<feature type="region of interest" description="Disordered" evidence="1">
    <location>
        <begin position="34"/>
        <end position="54"/>
    </location>
</feature>
<dbReference type="Proteomes" id="UP000751190">
    <property type="component" value="Unassembled WGS sequence"/>
</dbReference>
<dbReference type="InterPro" id="IPR018247">
    <property type="entry name" value="EF_Hand_1_Ca_BS"/>
</dbReference>
<dbReference type="EMBL" id="JAGTXO010000040">
    <property type="protein sequence ID" value="KAG8459454.1"/>
    <property type="molecule type" value="Genomic_DNA"/>
</dbReference>
<protein>
    <recommendedName>
        <fullName evidence="2">EF-hand domain-containing protein</fullName>
    </recommendedName>
</protein>
<dbReference type="PROSITE" id="PS50222">
    <property type="entry name" value="EF_HAND_2"/>
    <property type="match status" value="1"/>
</dbReference>
<evidence type="ECO:0000313" key="3">
    <source>
        <dbReference type="EMBL" id="KAG8459454.1"/>
    </source>
</evidence>
<dbReference type="Gene3D" id="1.10.238.10">
    <property type="entry name" value="EF-hand"/>
    <property type="match status" value="1"/>
</dbReference>
<accession>A0A8J5XEW8</accession>
<dbReference type="GO" id="GO:0005509">
    <property type="term" value="F:calcium ion binding"/>
    <property type="evidence" value="ECO:0007669"/>
    <property type="project" value="InterPro"/>
</dbReference>
<sequence>MLASSGSAAFALPARGFAPPSEAELAFAHAAWSSGSPRTAGSSPHSPPLTPAQIISSSHLSDDEKEHLLDVLASAQAAGVDVTADDATVELREHEYCVTAIRLLGAPDGAAGRVLTADEIAASAHLADDEKEHLAEALEKREALGAALTADEAHEALEEHREVRRLVRALDADGDGWLSEADVLVASAALAAPDGGAPSARAAVPLRVPLRISAEEREHVLETIRRAGARGARAALTLDEAHAALEEHREIVAIVRAIESGEGWLTAHNIANADGISEDEREHLLETLSSIRASGRELTVDCAHKALEEHREVVAIISAVDAGGDGTISAHNLDAAPLSAAVRACLRAALDAAAARGVPLSAHEAHRVLEAYRPQWAEQMAMSVL</sequence>
<proteinExistence type="predicted"/>
<keyword evidence="4" id="KW-1185">Reference proteome</keyword>
<dbReference type="InterPro" id="IPR002048">
    <property type="entry name" value="EF_hand_dom"/>
</dbReference>
<gene>
    <name evidence="3" type="ORF">KFE25_012789</name>
</gene>
<dbReference type="AlphaFoldDB" id="A0A8J5XEW8"/>
<reference evidence="3" key="1">
    <citation type="submission" date="2021-05" db="EMBL/GenBank/DDBJ databases">
        <title>The genome of the haptophyte Pavlova lutheri (Diacronema luteri, Pavlovales) - a model for lipid biosynthesis in eukaryotic algae.</title>
        <authorList>
            <person name="Hulatt C.J."/>
            <person name="Posewitz M.C."/>
        </authorList>
    </citation>
    <scope>NUCLEOTIDE SEQUENCE</scope>
    <source>
        <strain evidence="3">NIVA-4/92</strain>
    </source>
</reference>
<dbReference type="OrthoDB" id="10473739at2759"/>
<name>A0A8J5XEW8_DIALT</name>
<feature type="domain" description="EF-hand" evidence="2">
    <location>
        <begin position="158"/>
        <end position="193"/>
    </location>
</feature>
<evidence type="ECO:0000256" key="1">
    <source>
        <dbReference type="SAM" id="MobiDB-lite"/>
    </source>
</evidence>
<evidence type="ECO:0000313" key="4">
    <source>
        <dbReference type="Proteomes" id="UP000751190"/>
    </source>
</evidence>
<evidence type="ECO:0000259" key="2">
    <source>
        <dbReference type="PROSITE" id="PS50222"/>
    </source>
</evidence>